<dbReference type="InterPro" id="IPR006153">
    <property type="entry name" value="Cation/H_exchanger_TM"/>
</dbReference>
<feature type="transmembrane region" description="Helical" evidence="10">
    <location>
        <begin position="84"/>
        <end position="107"/>
    </location>
</feature>
<comment type="caution">
    <text evidence="12">The sequence shown here is derived from an EMBL/GenBank/DDBJ whole genome shotgun (WGS) entry which is preliminary data.</text>
</comment>
<evidence type="ECO:0000256" key="9">
    <source>
        <dbReference type="ARBA" id="ARBA00023201"/>
    </source>
</evidence>
<feature type="transmembrane region" description="Helical" evidence="10">
    <location>
        <begin position="216"/>
        <end position="233"/>
    </location>
</feature>
<dbReference type="RefSeq" id="WP_202768179.1">
    <property type="nucleotide sequence ID" value="NZ_JAESWA010000023.1"/>
</dbReference>
<keyword evidence="8 10" id="KW-0472">Membrane</keyword>
<keyword evidence="6 10" id="KW-0915">Sodium</keyword>
<keyword evidence="9 10" id="KW-0739">Sodium transport</keyword>
<comment type="similarity">
    <text evidence="10">Belongs to the monovalent cation:proton antiporter 1 (CPA1) transporter (TC 2.A.36) family.</text>
</comment>
<accession>A0A937FI84</accession>
<keyword evidence="7 10" id="KW-0406">Ion transport</keyword>
<dbReference type="InterPro" id="IPR018422">
    <property type="entry name" value="Cation/H_exchanger_CPA1"/>
</dbReference>
<feature type="domain" description="Cation/H+ exchanger transmembrane" evidence="11">
    <location>
        <begin position="12"/>
        <end position="415"/>
    </location>
</feature>
<dbReference type="Pfam" id="PF00999">
    <property type="entry name" value="Na_H_Exchanger"/>
    <property type="match status" value="1"/>
</dbReference>
<feature type="transmembrane region" description="Helical" evidence="10">
    <location>
        <begin position="391"/>
        <end position="413"/>
    </location>
</feature>
<feature type="transmembrane region" description="Helical" evidence="10">
    <location>
        <begin position="239"/>
        <end position="257"/>
    </location>
</feature>
<evidence type="ECO:0000313" key="13">
    <source>
        <dbReference type="Proteomes" id="UP000623681"/>
    </source>
</evidence>
<feature type="transmembrane region" description="Helical" evidence="10">
    <location>
        <begin position="269"/>
        <end position="292"/>
    </location>
</feature>
<feature type="transmembrane region" description="Helical" evidence="10">
    <location>
        <begin position="354"/>
        <end position="379"/>
    </location>
</feature>
<keyword evidence="5 10" id="KW-1133">Transmembrane helix</keyword>
<keyword evidence="10" id="KW-0050">Antiport</keyword>
<protein>
    <submittedName>
        <fullName evidence="12">Na+/H+ antiporter</fullName>
    </submittedName>
</protein>
<feature type="transmembrane region" description="Helical" evidence="10">
    <location>
        <begin position="31"/>
        <end position="49"/>
    </location>
</feature>
<dbReference type="NCBIfam" id="TIGR00831">
    <property type="entry name" value="a_cpa1"/>
    <property type="match status" value="1"/>
</dbReference>
<keyword evidence="2 10" id="KW-0813">Transport</keyword>
<dbReference type="Proteomes" id="UP000623681">
    <property type="component" value="Unassembled WGS sequence"/>
</dbReference>
<evidence type="ECO:0000259" key="11">
    <source>
        <dbReference type="Pfam" id="PF00999"/>
    </source>
</evidence>
<feature type="transmembrane region" description="Helical" evidence="10">
    <location>
        <begin position="6"/>
        <end position="24"/>
    </location>
</feature>
<name>A0A937FI84_9CLOT</name>
<dbReference type="EMBL" id="JAESWA010000023">
    <property type="protein sequence ID" value="MBL4932792.1"/>
    <property type="molecule type" value="Genomic_DNA"/>
</dbReference>
<feature type="transmembrane region" description="Helical" evidence="10">
    <location>
        <begin position="312"/>
        <end position="333"/>
    </location>
</feature>
<dbReference type="GO" id="GO:0015386">
    <property type="term" value="F:potassium:proton antiporter activity"/>
    <property type="evidence" value="ECO:0007669"/>
    <property type="project" value="TreeGrafter"/>
</dbReference>
<evidence type="ECO:0000256" key="1">
    <source>
        <dbReference type="ARBA" id="ARBA00004651"/>
    </source>
</evidence>
<evidence type="ECO:0000256" key="4">
    <source>
        <dbReference type="ARBA" id="ARBA00022692"/>
    </source>
</evidence>
<dbReference type="GO" id="GO:0015385">
    <property type="term" value="F:sodium:proton antiporter activity"/>
    <property type="evidence" value="ECO:0007669"/>
    <property type="project" value="InterPro"/>
</dbReference>
<feature type="transmembrane region" description="Helical" evidence="10">
    <location>
        <begin position="182"/>
        <end position="204"/>
    </location>
</feature>
<evidence type="ECO:0000256" key="2">
    <source>
        <dbReference type="ARBA" id="ARBA00022448"/>
    </source>
</evidence>
<dbReference type="GO" id="GO:0098719">
    <property type="term" value="P:sodium ion import across plasma membrane"/>
    <property type="evidence" value="ECO:0007669"/>
    <property type="project" value="TreeGrafter"/>
</dbReference>
<comment type="subcellular location">
    <subcellularLocation>
        <location evidence="1 10">Cell membrane</location>
        <topology evidence="1 10">Multi-pass membrane protein</topology>
    </subcellularLocation>
</comment>
<comment type="caution">
    <text evidence="10">Lacks conserved residue(s) required for the propagation of feature annotation.</text>
</comment>
<evidence type="ECO:0000256" key="6">
    <source>
        <dbReference type="ARBA" id="ARBA00023053"/>
    </source>
</evidence>
<proteinExistence type="inferred from homology"/>
<organism evidence="12 13">
    <name type="scientific">Clostridium paridis</name>
    <dbReference type="NCBI Taxonomy" id="2803863"/>
    <lineage>
        <taxon>Bacteria</taxon>
        <taxon>Bacillati</taxon>
        <taxon>Bacillota</taxon>
        <taxon>Clostridia</taxon>
        <taxon>Eubacteriales</taxon>
        <taxon>Clostridiaceae</taxon>
        <taxon>Clostridium</taxon>
    </lineage>
</organism>
<evidence type="ECO:0000256" key="3">
    <source>
        <dbReference type="ARBA" id="ARBA00022475"/>
    </source>
</evidence>
<dbReference type="PANTHER" id="PTHR10110:SF86">
    <property type="entry name" value="SODIUM_HYDROGEN EXCHANGER 7"/>
    <property type="match status" value="1"/>
</dbReference>
<dbReference type="AlphaFoldDB" id="A0A937FI84"/>
<dbReference type="InterPro" id="IPR004705">
    <property type="entry name" value="Cation/H_exchanger_CPA1_bac"/>
</dbReference>
<comment type="function">
    <text evidence="10">Na(+)/H(+) antiporter that extrudes sodium in exchange for external protons.</text>
</comment>
<gene>
    <name evidence="12" type="ORF">JK634_13340</name>
</gene>
<dbReference type="GO" id="GO:0051453">
    <property type="term" value="P:regulation of intracellular pH"/>
    <property type="evidence" value="ECO:0007669"/>
    <property type="project" value="TreeGrafter"/>
</dbReference>
<sequence>MNLLMIILLLMVCLLISNIISHYIPSVPTALIQIVLGVVLAFIFRHNSIEIEEEWFFLLFVAPLLYNDGKYFPREELWKMKWSILGNALILVLLTTLGGGYFIHWLIPDIPLTAAFALAAILSPTDPVAVNGIAKRIHIPDRVLNLVRGESLINDASGLVAFKYAIGAVVTSYFSLREAVVNFSYIFFAGAAFGVLFALIMMFIRFTLHKKGINDVTFHSLLQILAPFGIYIITEEFLHASGVIAVVVAGIIHSVISKKIEIRIAEEQVLTENMWSIILFVLNGSVFLLLGLNIPSSMRETIASPDIGKWKAIGYVIAIGFVILVIRFIWSYFSAFYGYRLRREKDIEKPDMKFALLTSLTGVRGTVTMAGVLSIPFFLENGETFPERSLILFLTAGVILFTLILATVFLPILCKQASEENQEIIDNDLSEAKNRLLLVSIKAIKKEINEKNEAVAYELINEYKHTFDHYRLEHEIVAKDTNIKEKKIVELRLIALKAERNYIYKLMDEYQINEEVFNTFEKSFDYREEALLNNTRQNTVFFIRKLMRWSRRFYGGSNKRRDEKLDSIQLVKDIQVKAFEAAIEAIQKYTKNHEESKFAHGLILDYKSMINRMKGTKIKYTEEDMEQKEELRIKAMDIERSEIRKMYEAGEITREQSKELRRYINYIESVILYKHVE</sequence>
<dbReference type="Gene3D" id="6.10.140.1330">
    <property type="match status" value="1"/>
</dbReference>
<evidence type="ECO:0000313" key="12">
    <source>
        <dbReference type="EMBL" id="MBL4932792.1"/>
    </source>
</evidence>
<keyword evidence="13" id="KW-1185">Reference proteome</keyword>
<reference evidence="12" key="1">
    <citation type="submission" date="2021-01" db="EMBL/GenBank/DDBJ databases">
        <title>Genome public.</title>
        <authorList>
            <person name="Liu C."/>
            <person name="Sun Q."/>
        </authorList>
    </citation>
    <scope>NUCLEOTIDE SEQUENCE</scope>
    <source>
        <strain evidence="12">YIM B02565</strain>
    </source>
</reference>
<keyword evidence="4 10" id="KW-0812">Transmembrane</keyword>
<evidence type="ECO:0000256" key="10">
    <source>
        <dbReference type="RuleBase" id="RU366002"/>
    </source>
</evidence>
<dbReference type="GO" id="GO:0005886">
    <property type="term" value="C:plasma membrane"/>
    <property type="evidence" value="ECO:0007669"/>
    <property type="project" value="UniProtKB-SubCell"/>
</dbReference>
<dbReference type="PANTHER" id="PTHR10110">
    <property type="entry name" value="SODIUM/HYDROGEN EXCHANGER"/>
    <property type="match status" value="1"/>
</dbReference>
<keyword evidence="3 10" id="KW-1003">Cell membrane</keyword>
<evidence type="ECO:0000256" key="5">
    <source>
        <dbReference type="ARBA" id="ARBA00022989"/>
    </source>
</evidence>
<evidence type="ECO:0000256" key="8">
    <source>
        <dbReference type="ARBA" id="ARBA00023136"/>
    </source>
</evidence>
<evidence type="ECO:0000256" key="7">
    <source>
        <dbReference type="ARBA" id="ARBA00023065"/>
    </source>
</evidence>